<dbReference type="InterPro" id="IPR036554">
    <property type="entry name" value="GHMP_kinase_C_sf"/>
</dbReference>
<comment type="similarity">
    <text evidence="1 10">Belongs to the GHMP kinase family. IspE subfamily.</text>
</comment>
<dbReference type="HAMAP" id="MF_00061">
    <property type="entry name" value="IspE"/>
    <property type="match status" value="1"/>
</dbReference>
<dbReference type="SUPFAM" id="SSF55060">
    <property type="entry name" value="GHMP Kinase, C-terminal domain"/>
    <property type="match status" value="1"/>
</dbReference>
<proteinExistence type="inferred from homology"/>
<keyword evidence="7 10" id="KW-0067">ATP-binding</keyword>
<dbReference type="Gene3D" id="3.30.230.10">
    <property type="match status" value="1"/>
</dbReference>
<dbReference type="AlphaFoldDB" id="A0A7D5V9M9"/>
<evidence type="ECO:0000256" key="7">
    <source>
        <dbReference type="ARBA" id="ARBA00022840"/>
    </source>
</evidence>
<evidence type="ECO:0000259" key="11">
    <source>
        <dbReference type="Pfam" id="PF00288"/>
    </source>
</evidence>
<sequence>MSFTPIIDAQGFAAFPAPAKLNLFLHITGRRADGYHLLESIFQLIDAHDTIWLRVRQDGQVIHHNPIENVPAESDLTVRAARLLQGHTQQQLGVDIRVEKRLPMGGGMGGGSSDAATVLLALNRLWSLNLSRQALMTLGLQLGADVPFFIFGRNALVEGIGEIMTPIETPVAHFVVLHPPVHVPTPAIFGDPELTRDTPSLKVALLEGRADQVELKNDLEPVAVRKFPQIAECIQWLSQYAPAKMTGSGSCVFAQFIADGAEKNASQNRANAVISCLPKEMTGFVSSTLSQHQLLDFASD</sequence>
<dbReference type="KEGG" id="cfon:HZU75_09440"/>
<evidence type="ECO:0000313" key="13">
    <source>
        <dbReference type="EMBL" id="QLI81737.1"/>
    </source>
</evidence>
<evidence type="ECO:0000256" key="8">
    <source>
        <dbReference type="ARBA" id="ARBA00023229"/>
    </source>
</evidence>
<organism evidence="13 14">
    <name type="scientific">Chitinibacter fontanus</name>
    <dbReference type="NCBI Taxonomy" id="1737446"/>
    <lineage>
        <taxon>Bacteria</taxon>
        <taxon>Pseudomonadati</taxon>
        <taxon>Pseudomonadota</taxon>
        <taxon>Betaproteobacteria</taxon>
        <taxon>Neisseriales</taxon>
        <taxon>Chitinibacteraceae</taxon>
        <taxon>Chitinibacter</taxon>
    </lineage>
</organism>
<dbReference type="RefSeq" id="WP_180305846.1">
    <property type="nucleotide sequence ID" value="NZ_CP058952.1"/>
</dbReference>
<protein>
    <recommendedName>
        <fullName evidence="3 10">4-diphosphocytidyl-2-C-methyl-D-erythritol kinase</fullName>
        <shortName evidence="10">CMK</shortName>
        <ecNumber evidence="2 10">2.7.1.148</ecNumber>
    </recommendedName>
    <alternativeName>
        <fullName evidence="9 10">4-(cytidine-5'-diphospho)-2-C-methyl-D-erythritol kinase</fullName>
    </alternativeName>
</protein>
<dbReference type="PANTHER" id="PTHR43527:SF2">
    <property type="entry name" value="4-DIPHOSPHOCYTIDYL-2-C-METHYL-D-ERYTHRITOL KINASE, CHLOROPLASTIC"/>
    <property type="match status" value="1"/>
</dbReference>
<keyword evidence="14" id="KW-1185">Reference proteome</keyword>
<dbReference type="GO" id="GO:0050515">
    <property type="term" value="F:4-(cytidine 5'-diphospho)-2-C-methyl-D-erythritol kinase activity"/>
    <property type="evidence" value="ECO:0007669"/>
    <property type="project" value="UniProtKB-UniRule"/>
</dbReference>
<dbReference type="Pfam" id="PF00288">
    <property type="entry name" value="GHMP_kinases_N"/>
    <property type="match status" value="1"/>
</dbReference>
<accession>A0A7D5V9M9</accession>
<evidence type="ECO:0000256" key="4">
    <source>
        <dbReference type="ARBA" id="ARBA00022679"/>
    </source>
</evidence>
<dbReference type="InterPro" id="IPR013750">
    <property type="entry name" value="GHMP_kinase_C_dom"/>
</dbReference>
<feature type="active site" evidence="10">
    <location>
        <position position="145"/>
    </location>
</feature>
<evidence type="ECO:0000256" key="1">
    <source>
        <dbReference type="ARBA" id="ARBA00009684"/>
    </source>
</evidence>
<dbReference type="Pfam" id="PF08544">
    <property type="entry name" value="GHMP_kinases_C"/>
    <property type="match status" value="1"/>
</dbReference>
<evidence type="ECO:0000256" key="2">
    <source>
        <dbReference type="ARBA" id="ARBA00012052"/>
    </source>
</evidence>
<feature type="domain" description="GHMP kinase N-terminal" evidence="11">
    <location>
        <begin position="76"/>
        <end position="153"/>
    </location>
</feature>
<evidence type="ECO:0000256" key="10">
    <source>
        <dbReference type="HAMAP-Rule" id="MF_00061"/>
    </source>
</evidence>
<evidence type="ECO:0000256" key="3">
    <source>
        <dbReference type="ARBA" id="ARBA00017473"/>
    </source>
</evidence>
<feature type="active site" evidence="10">
    <location>
        <position position="20"/>
    </location>
</feature>
<dbReference type="InterPro" id="IPR014721">
    <property type="entry name" value="Ribsml_uS5_D2-typ_fold_subgr"/>
</dbReference>
<evidence type="ECO:0000256" key="5">
    <source>
        <dbReference type="ARBA" id="ARBA00022741"/>
    </source>
</evidence>
<keyword evidence="8 10" id="KW-0414">Isoprene biosynthesis</keyword>
<comment type="function">
    <text evidence="10">Catalyzes the phosphorylation of the position 2 hydroxy group of 4-diphosphocytidyl-2C-methyl-D-erythritol.</text>
</comment>
<dbReference type="InterPro" id="IPR004424">
    <property type="entry name" value="IspE"/>
</dbReference>
<dbReference type="EMBL" id="CP058952">
    <property type="protein sequence ID" value="QLI81737.1"/>
    <property type="molecule type" value="Genomic_DNA"/>
</dbReference>
<evidence type="ECO:0000313" key="14">
    <source>
        <dbReference type="Proteomes" id="UP000510822"/>
    </source>
</evidence>
<dbReference type="GO" id="GO:0019288">
    <property type="term" value="P:isopentenyl diphosphate biosynthetic process, methylerythritol 4-phosphate pathway"/>
    <property type="evidence" value="ECO:0007669"/>
    <property type="project" value="UniProtKB-UniRule"/>
</dbReference>
<name>A0A7D5V9M9_9NEIS</name>
<reference evidence="13 14" key="1">
    <citation type="journal article" date="2016" name="Int. J. Syst. Evol. Microbiol.">
        <title>Chitinibacter fontanus sp. nov., isolated from a spring.</title>
        <authorList>
            <person name="Sheu S.Y."/>
            <person name="Li Y.S."/>
            <person name="Young C.C."/>
            <person name="Chen W.M."/>
        </authorList>
    </citation>
    <scope>NUCLEOTIDE SEQUENCE [LARGE SCALE GENOMIC DNA]</scope>
    <source>
        <strain evidence="13 14">STM-7</strain>
    </source>
</reference>
<feature type="binding site" evidence="10">
    <location>
        <begin position="103"/>
        <end position="113"/>
    </location>
    <ligand>
        <name>ATP</name>
        <dbReference type="ChEBI" id="CHEBI:30616"/>
    </ligand>
</feature>
<dbReference type="PANTHER" id="PTHR43527">
    <property type="entry name" value="4-DIPHOSPHOCYTIDYL-2-C-METHYL-D-ERYTHRITOL KINASE, CHLOROPLASTIC"/>
    <property type="match status" value="1"/>
</dbReference>
<keyword evidence="6 10" id="KW-0418">Kinase</keyword>
<dbReference type="GO" id="GO:0005524">
    <property type="term" value="F:ATP binding"/>
    <property type="evidence" value="ECO:0007669"/>
    <property type="project" value="UniProtKB-UniRule"/>
</dbReference>
<evidence type="ECO:0000259" key="12">
    <source>
        <dbReference type="Pfam" id="PF08544"/>
    </source>
</evidence>
<evidence type="ECO:0000256" key="9">
    <source>
        <dbReference type="ARBA" id="ARBA00032554"/>
    </source>
</evidence>
<comment type="catalytic activity">
    <reaction evidence="10">
        <text>4-CDP-2-C-methyl-D-erythritol + ATP = 4-CDP-2-C-methyl-D-erythritol 2-phosphate + ADP + H(+)</text>
        <dbReference type="Rhea" id="RHEA:18437"/>
        <dbReference type="ChEBI" id="CHEBI:15378"/>
        <dbReference type="ChEBI" id="CHEBI:30616"/>
        <dbReference type="ChEBI" id="CHEBI:57823"/>
        <dbReference type="ChEBI" id="CHEBI:57919"/>
        <dbReference type="ChEBI" id="CHEBI:456216"/>
        <dbReference type="EC" id="2.7.1.148"/>
    </reaction>
</comment>
<comment type="pathway">
    <text evidence="10">Isoprenoid biosynthesis; isopentenyl diphosphate biosynthesis via DXP pathway; isopentenyl diphosphate from 1-deoxy-D-xylulose 5-phosphate: step 3/6.</text>
</comment>
<dbReference type="SUPFAM" id="SSF54211">
    <property type="entry name" value="Ribosomal protein S5 domain 2-like"/>
    <property type="match status" value="1"/>
</dbReference>
<dbReference type="InterPro" id="IPR006204">
    <property type="entry name" value="GHMP_kinase_N_dom"/>
</dbReference>
<dbReference type="InterPro" id="IPR020568">
    <property type="entry name" value="Ribosomal_Su5_D2-typ_SF"/>
</dbReference>
<dbReference type="GO" id="GO:0016114">
    <property type="term" value="P:terpenoid biosynthetic process"/>
    <property type="evidence" value="ECO:0007669"/>
    <property type="project" value="UniProtKB-UniRule"/>
</dbReference>
<dbReference type="UniPathway" id="UPA00056">
    <property type="reaction ID" value="UER00094"/>
</dbReference>
<dbReference type="Proteomes" id="UP000510822">
    <property type="component" value="Chromosome"/>
</dbReference>
<keyword evidence="4 10" id="KW-0808">Transferase</keyword>
<dbReference type="PIRSF" id="PIRSF010376">
    <property type="entry name" value="IspE"/>
    <property type="match status" value="1"/>
</dbReference>
<evidence type="ECO:0000256" key="6">
    <source>
        <dbReference type="ARBA" id="ARBA00022777"/>
    </source>
</evidence>
<dbReference type="Gene3D" id="3.30.70.890">
    <property type="entry name" value="GHMP kinase, C-terminal domain"/>
    <property type="match status" value="1"/>
</dbReference>
<feature type="domain" description="GHMP kinase C-terminal" evidence="12">
    <location>
        <begin position="216"/>
        <end position="280"/>
    </location>
</feature>
<dbReference type="NCBIfam" id="TIGR00154">
    <property type="entry name" value="ispE"/>
    <property type="match status" value="1"/>
</dbReference>
<keyword evidence="5 10" id="KW-0547">Nucleotide-binding</keyword>
<gene>
    <name evidence="10 13" type="primary">ispE</name>
    <name evidence="13" type="ORF">HZU75_09440</name>
</gene>
<dbReference type="EC" id="2.7.1.148" evidence="2 10"/>